<accession>A0A1E3SF11</accession>
<dbReference type="STRING" id="28445.BHQ20_11825"/>
<evidence type="ECO:0000313" key="3">
    <source>
        <dbReference type="Proteomes" id="UP000192739"/>
    </source>
</evidence>
<dbReference type="RefSeq" id="WP_069419390.1">
    <property type="nucleotide sequence ID" value="NZ_CBCRZH010000050.1"/>
</dbReference>
<protein>
    <recommendedName>
        <fullName evidence="4">Terminase</fullName>
    </recommendedName>
</protein>
<dbReference type="AlphaFoldDB" id="A0A1E3SF11"/>
<reference evidence="2 3" key="1">
    <citation type="submission" date="2017-02" db="EMBL/GenBank/DDBJ databases">
        <title>The new phylogeny of genus Mycobacterium.</title>
        <authorList>
            <person name="Tortoli E."/>
            <person name="Trovato A."/>
            <person name="Cirillo D.M."/>
        </authorList>
    </citation>
    <scope>NUCLEOTIDE SEQUENCE [LARGE SCALE GENOMIC DNA]</scope>
    <source>
        <strain evidence="2 3">DSM 44049</strain>
    </source>
</reference>
<dbReference type="InterPro" id="IPR006448">
    <property type="entry name" value="Phage_term_ssu_P27"/>
</dbReference>
<evidence type="ECO:0000256" key="1">
    <source>
        <dbReference type="SAM" id="MobiDB-lite"/>
    </source>
</evidence>
<comment type="caution">
    <text evidence="2">The sequence shown here is derived from an EMBL/GenBank/DDBJ whole genome shotgun (WGS) entry which is preliminary data.</text>
</comment>
<gene>
    <name evidence="2" type="ORF">BST27_18575</name>
</gene>
<keyword evidence="3" id="KW-1185">Reference proteome</keyword>
<name>A0A1E3SF11_MYCIE</name>
<dbReference type="Pfam" id="PF05119">
    <property type="entry name" value="Terminase_4"/>
    <property type="match status" value="1"/>
</dbReference>
<sequence length="128" mass="13894">MSIGPRPPAGLQIRGKALWRDVVSTYVLDPAELALLVELCCTVDEIDRLTCALSAQEMVVTGSTGQPKANPLLAELREHRKVSERLAAALALPIPGESAGRRRSRQAKSAAQTRWNRAKSGPKLVDNR</sequence>
<feature type="region of interest" description="Disordered" evidence="1">
    <location>
        <begin position="97"/>
        <end position="128"/>
    </location>
</feature>
<dbReference type="EMBL" id="MVHT01000054">
    <property type="protein sequence ID" value="ORB00293.1"/>
    <property type="molecule type" value="Genomic_DNA"/>
</dbReference>
<evidence type="ECO:0008006" key="4">
    <source>
        <dbReference type="Google" id="ProtNLM"/>
    </source>
</evidence>
<organism evidence="2 3">
    <name type="scientific">Mycobacterium intermedium</name>
    <dbReference type="NCBI Taxonomy" id="28445"/>
    <lineage>
        <taxon>Bacteria</taxon>
        <taxon>Bacillati</taxon>
        <taxon>Actinomycetota</taxon>
        <taxon>Actinomycetes</taxon>
        <taxon>Mycobacteriales</taxon>
        <taxon>Mycobacteriaceae</taxon>
        <taxon>Mycobacterium</taxon>
        <taxon>Mycobacterium simiae complex</taxon>
    </lineage>
</organism>
<dbReference type="OrthoDB" id="4426978at2"/>
<proteinExistence type="predicted"/>
<evidence type="ECO:0000313" key="2">
    <source>
        <dbReference type="EMBL" id="ORB00293.1"/>
    </source>
</evidence>
<dbReference type="Proteomes" id="UP000192739">
    <property type="component" value="Unassembled WGS sequence"/>
</dbReference>